<reference evidence="1 2" key="1">
    <citation type="submission" date="2021-07" db="EMBL/GenBank/DDBJ databases">
        <title>Paenibacillus radiodurans sp. nov., isolated from the southeastern edge of Tengger Desert.</title>
        <authorList>
            <person name="Zhang G."/>
        </authorList>
    </citation>
    <scope>NUCLEOTIDE SEQUENCE [LARGE SCALE GENOMIC DNA]</scope>
    <source>
        <strain evidence="1 2">CCM 7311</strain>
    </source>
</reference>
<sequence length="157" mass="16411">GLEQGIKDIYALMEQIAGQIGAGSLEPAPGYVALETLYNMAENASVALSYAYEGSGANILDYAAAAQAATDSFNVKKGGYNVMPVTASAVLRMNRYGRLAEDAFARGDYANSYAYNLLAREFAGAAEAISASETPKFIGVMVNVVPTQATGEAGYVN</sequence>
<dbReference type="Proteomes" id="UP001519887">
    <property type="component" value="Unassembled WGS sequence"/>
</dbReference>
<gene>
    <name evidence="1" type="ORF">K0U00_47775</name>
</gene>
<comment type="caution">
    <text evidence="1">The sequence shown here is derived from an EMBL/GenBank/DDBJ whole genome shotgun (WGS) entry which is preliminary data.</text>
</comment>
<accession>A0ABS7CMK8</accession>
<proteinExistence type="predicted"/>
<feature type="non-terminal residue" evidence="1">
    <location>
        <position position="157"/>
    </location>
</feature>
<protein>
    <submittedName>
        <fullName evidence="1">Uncharacterized protein</fullName>
    </submittedName>
</protein>
<keyword evidence="2" id="KW-1185">Reference proteome</keyword>
<evidence type="ECO:0000313" key="1">
    <source>
        <dbReference type="EMBL" id="MBW7461776.1"/>
    </source>
</evidence>
<dbReference type="EMBL" id="JAHZIK010003262">
    <property type="protein sequence ID" value="MBW7461776.1"/>
    <property type="molecule type" value="Genomic_DNA"/>
</dbReference>
<organism evidence="1 2">
    <name type="scientific">Paenibacillus sepulcri</name>
    <dbReference type="NCBI Taxonomy" id="359917"/>
    <lineage>
        <taxon>Bacteria</taxon>
        <taxon>Bacillati</taxon>
        <taxon>Bacillota</taxon>
        <taxon>Bacilli</taxon>
        <taxon>Bacillales</taxon>
        <taxon>Paenibacillaceae</taxon>
        <taxon>Paenibacillus</taxon>
    </lineage>
</organism>
<feature type="non-terminal residue" evidence="1">
    <location>
        <position position="1"/>
    </location>
</feature>
<name>A0ABS7CMK8_9BACL</name>
<evidence type="ECO:0000313" key="2">
    <source>
        <dbReference type="Proteomes" id="UP001519887"/>
    </source>
</evidence>